<feature type="compositionally biased region" description="Acidic residues" evidence="1">
    <location>
        <begin position="37"/>
        <end position="49"/>
    </location>
</feature>
<dbReference type="Proteomes" id="UP000249799">
    <property type="component" value="Chromosome"/>
</dbReference>
<evidence type="ECO:0000256" key="1">
    <source>
        <dbReference type="SAM" id="MobiDB-lite"/>
    </source>
</evidence>
<proteinExistence type="predicted"/>
<evidence type="ECO:0000313" key="3">
    <source>
        <dbReference type="Proteomes" id="UP000249799"/>
    </source>
</evidence>
<keyword evidence="3" id="KW-1185">Reference proteome</keyword>
<dbReference type="AlphaFoldDB" id="A0A2Z4FIM0"/>
<feature type="region of interest" description="Disordered" evidence="1">
    <location>
        <begin position="17"/>
        <end position="76"/>
    </location>
</feature>
<evidence type="ECO:0000313" key="2">
    <source>
        <dbReference type="EMBL" id="AWV88574.1"/>
    </source>
</evidence>
<feature type="compositionally biased region" description="Basic and acidic residues" evidence="1">
    <location>
        <begin position="18"/>
        <end position="28"/>
    </location>
</feature>
<accession>A0A2Z4FIM0</accession>
<name>A0A2Z4FIM0_9DELT</name>
<dbReference type="KEGG" id="bsed:DN745_04170"/>
<dbReference type="EMBL" id="CP030032">
    <property type="protein sequence ID" value="AWV88574.1"/>
    <property type="molecule type" value="Genomic_DNA"/>
</dbReference>
<reference evidence="2 3" key="1">
    <citation type="submission" date="2018-06" db="EMBL/GenBank/DDBJ databases">
        <title>Lujinxingia sediminis gen. nov. sp. nov., a new facultative anaerobic member of the class Deltaproteobacteria, and proposal of Lujinxingaceae fam. nov.</title>
        <authorList>
            <person name="Guo L.-Y."/>
            <person name="Li C.-M."/>
            <person name="Wang S."/>
            <person name="Du Z.-J."/>
        </authorList>
    </citation>
    <scope>NUCLEOTIDE SEQUENCE [LARGE SCALE GENOMIC DNA]</scope>
    <source>
        <strain evidence="2 3">FA350</strain>
    </source>
</reference>
<sequence>MLGVLISVLVAAGCADDSNSKTRSDAGQDAHSLQDVTSEEDSISDEDAAERDAAGQDAADGESQVPDTSGAVIDGCQIFPADNPWNQDISSLPLHPRGAQILAEMNPTKTLHPDWGDWSTNHYGIPWVSGTGAPAAPITWTASWGPSESDPKPCAGGDFCYPIPPDAPIEGGPDADSNADRHVLFLDTAGAPNNCTLYELYMAQNYADGHWTAGNGAIFDLGSNALRPAGWTSADAAGLPILPGLVRVEEVLAGEIKHAMRFTVRRSAKAYIPPATHAAGRDGTDLPPMGLRVRLRADYPVESATPHAQVILRAMQTYGLILADNGSDWFITGDSDDRWEPLMDDVIGGLRQVRGSDFEVVDTGEAVPQ</sequence>
<organism evidence="2 3">
    <name type="scientific">Bradymonas sediminis</name>
    <dbReference type="NCBI Taxonomy" id="1548548"/>
    <lineage>
        <taxon>Bacteria</taxon>
        <taxon>Deltaproteobacteria</taxon>
        <taxon>Bradymonadales</taxon>
        <taxon>Bradymonadaceae</taxon>
        <taxon>Bradymonas</taxon>
    </lineage>
</organism>
<gene>
    <name evidence="2" type="ORF">DN745_04170</name>
</gene>
<dbReference type="OrthoDB" id="8771597at2"/>
<protein>
    <submittedName>
        <fullName evidence="2">Uncharacterized protein</fullName>
    </submittedName>
</protein>